<keyword evidence="11" id="KW-0732">Signal</keyword>
<dbReference type="SMART" id="SM00835">
    <property type="entry name" value="Cupin_1"/>
    <property type="match status" value="1"/>
</dbReference>
<dbReference type="InterPro" id="IPR014710">
    <property type="entry name" value="RmlC-like_jellyroll"/>
</dbReference>
<dbReference type="InterPro" id="IPR006045">
    <property type="entry name" value="Cupin_1"/>
</dbReference>
<dbReference type="EMBL" id="LXQA010026642">
    <property type="protein sequence ID" value="MCH94154.1"/>
    <property type="molecule type" value="Genomic_DNA"/>
</dbReference>
<feature type="binding site" evidence="8">
    <location>
        <position position="105"/>
    </location>
    <ligand>
        <name>oxalate</name>
        <dbReference type="ChEBI" id="CHEBI:30623"/>
    </ligand>
</feature>
<evidence type="ECO:0000313" key="13">
    <source>
        <dbReference type="EMBL" id="MCH94154.1"/>
    </source>
</evidence>
<keyword evidence="4 11" id="KW-0964">Secreted</keyword>
<evidence type="ECO:0000256" key="9">
    <source>
        <dbReference type="PIRSR" id="PIRSR601929-2"/>
    </source>
</evidence>
<evidence type="ECO:0000259" key="12">
    <source>
        <dbReference type="SMART" id="SM00835"/>
    </source>
</evidence>
<feature type="signal peptide" evidence="11">
    <location>
        <begin position="1"/>
        <end position="24"/>
    </location>
</feature>
<dbReference type="InterPro" id="IPR001929">
    <property type="entry name" value="Germin"/>
</dbReference>
<dbReference type="CDD" id="cd02241">
    <property type="entry name" value="cupin_OxOx"/>
    <property type="match status" value="1"/>
</dbReference>
<organism evidence="13 14">
    <name type="scientific">Trifolium medium</name>
    <dbReference type="NCBI Taxonomy" id="97028"/>
    <lineage>
        <taxon>Eukaryota</taxon>
        <taxon>Viridiplantae</taxon>
        <taxon>Streptophyta</taxon>
        <taxon>Embryophyta</taxon>
        <taxon>Tracheophyta</taxon>
        <taxon>Spermatophyta</taxon>
        <taxon>Magnoliopsida</taxon>
        <taxon>eudicotyledons</taxon>
        <taxon>Gunneridae</taxon>
        <taxon>Pentapetalae</taxon>
        <taxon>rosids</taxon>
        <taxon>fabids</taxon>
        <taxon>Fabales</taxon>
        <taxon>Fabaceae</taxon>
        <taxon>Papilionoideae</taxon>
        <taxon>50 kb inversion clade</taxon>
        <taxon>NPAAA clade</taxon>
        <taxon>Hologalegina</taxon>
        <taxon>IRL clade</taxon>
        <taxon>Trifolieae</taxon>
        <taxon>Trifolium</taxon>
    </lineage>
</organism>
<accession>A0A392N6N6</accession>
<keyword evidence="3 11" id="KW-0052">Apoplast</keyword>
<evidence type="ECO:0000256" key="7">
    <source>
        <dbReference type="ARBA" id="ARBA00023211"/>
    </source>
</evidence>
<comment type="similarity">
    <text evidence="2 11">Belongs to the germin family.</text>
</comment>
<dbReference type="Pfam" id="PF00190">
    <property type="entry name" value="Cupin_1"/>
    <property type="match status" value="1"/>
</dbReference>
<feature type="binding site" evidence="8">
    <location>
        <position position="110"/>
    </location>
    <ligand>
        <name>oxalate</name>
        <dbReference type="ChEBI" id="CHEBI:30623"/>
    </ligand>
</feature>
<dbReference type="PRINTS" id="PR00325">
    <property type="entry name" value="GERMIN"/>
</dbReference>
<dbReference type="AlphaFoldDB" id="A0A392N6N6"/>
<dbReference type="InterPro" id="IPR011051">
    <property type="entry name" value="RmlC_Cupin_sf"/>
</dbReference>
<dbReference type="Proteomes" id="UP000265520">
    <property type="component" value="Unassembled WGS sequence"/>
</dbReference>
<keyword evidence="6" id="KW-0325">Glycoprotein</keyword>
<evidence type="ECO:0000256" key="4">
    <source>
        <dbReference type="ARBA" id="ARBA00022525"/>
    </source>
</evidence>
<evidence type="ECO:0000256" key="2">
    <source>
        <dbReference type="ARBA" id="ARBA00007456"/>
    </source>
</evidence>
<keyword evidence="10" id="KW-1015">Disulfide bond</keyword>
<feature type="chain" id="PRO_5019611980" description="Germin-like protein" evidence="11">
    <location>
        <begin position="25"/>
        <end position="211"/>
    </location>
</feature>
<keyword evidence="5 8" id="KW-0479">Metal-binding</keyword>
<comment type="subcellular location">
    <subcellularLocation>
        <location evidence="1 11">Secreted</location>
        <location evidence="1 11">Extracellular space</location>
        <location evidence="1 11">Apoplast</location>
    </subcellularLocation>
</comment>
<evidence type="ECO:0000256" key="10">
    <source>
        <dbReference type="PIRSR" id="PIRSR601929-3"/>
    </source>
</evidence>
<evidence type="ECO:0000256" key="11">
    <source>
        <dbReference type="RuleBase" id="RU366015"/>
    </source>
</evidence>
<evidence type="ECO:0000256" key="5">
    <source>
        <dbReference type="ARBA" id="ARBA00022723"/>
    </source>
</evidence>
<dbReference type="SUPFAM" id="SSF51182">
    <property type="entry name" value="RmlC-like cupins"/>
    <property type="match status" value="1"/>
</dbReference>
<evidence type="ECO:0000256" key="8">
    <source>
        <dbReference type="PIRSR" id="PIRSR601929-1"/>
    </source>
</evidence>
<feature type="binding site" evidence="9">
    <location>
        <position position="110"/>
    </location>
    <ligand>
        <name>Mn(2+)</name>
        <dbReference type="ChEBI" id="CHEBI:29035"/>
    </ligand>
</feature>
<keyword evidence="14" id="KW-1185">Reference proteome</keyword>
<sequence>MNMMKHIVLFIVVLYISNPSFSYANDICVAKTNINTPSGYECKPQETLSVEDFVFSGFVPGETINPFNVKLTVVSADKLRGLNGLGLSAARVDISINGTVAMHVHPDESEFLMMVQGKVTAGFVTSEKAYVKDIKVGDVFVFPKGQLHFVVNSGSETAIAFVAYSSSTPTFQFLDDLLFGKNNLNTSIIAQTTLLDVEQIKKLKAQFGGSG</sequence>
<protein>
    <recommendedName>
        <fullName evidence="11">Germin-like protein</fullName>
    </recommendedName>
</protein>
<feature type="disulfide bond" evidence="10">
    <location>
        <begin position="28"/>
        <end position="42"/>
    </location>
</feature>
<comment type="caution">
    <text evidence="13">The sequence shown here is derived from an EMBL/GenBank/DDBJ whole genome shotgun (WGS) entry which is preliminary data.</text>
</comment>
<keyword evidence="7 8" id="KW-0464">Manganese</keyword>
<dbReference type="PANTHER" id="PTHR31238">
    <property type="entry name" value="GERMIN-LIKE PROTEIN SUBFAMILY 3 MEMBER 3"/>
    <property type="match status" value="1"/>
</dbReference>
<feature type="binding site" evidence="9">
    <location>
        <position position="148"/>
    </location>
    <ligand>
        <name>Mn(2+)</name>
        <dbReference type="ChEBI" id="CHEBI:29035"/>
    </ligand>
</feature>
<evidence type="ECO:0000256" key="1">
    <source>
        <dbReference type="ARBA" id="ARBA00004271"/>
    </source>
</evidence>
<dbReference type="GO" id="GO:0048046">
    <property type="term" value="C:apoplast"/>
    <property type="evidence" value="ECO:0007669"/>
    <property type="project" value="UniProtKB-SubCell"/>
</dbReference>
<evidence type="ECO:0000313" key="14">
    <source>
        <dbReference type="Proteomes" id="UP000265520"/>
    </source>
</evidence>
<evidence type="ECO:0000256" key="3">
    <source>
        <dbReference type="ARBA" id="ARBA00022523"/>
    </source>
</evidence>
<feature type="domain" description="Cupin type-1" evidence="12">
    <location>
        <begin position="56"/>
        <end position="201"/>
    </location>
</feature>
<proteinExistence type="inferred from homology"/>
<evidence type="ECO:0000256" key="6">
    <source>
        <dbReference type="ARBA" id="ARBA00023180"/>
    </source>
</evidence>
<dbReference type="Gene3D" id="2.60.120.10">
    <property type="entry name" value="Jelly Rolls"/>
    <property type="match status" value="1"/>
</dbReference>
<name>A0A392N6N6_9FABA</name>
<feature type="binding site" evidence="9">
    <location>
        <position position="103"/>
    </location>
    <ligand>
        <name>Mn(2+)</name>
        <dbReference type="ChEBI" id="CHEBI:29035"/>
    </ligand>
</feature>
<dbReference type="GO" id="GO:0030145">
    <property type="term" value="F:manganese ion binding"/>
    <property type="evidence" value="ECO:0007669"/>
    <property type="project" value="UniProtKB-UniRule"/>
</dbReference>
<feature type="binding site" evidence="9">
    <location>
        <position position="105"/>
    </location>
    <ligand>
        <name>Mn(2+)</name>
        <dbReference type="ChEBI" id="CHEBI:29035"/>
    </ligand>
</feature>
<reference evidence="13 14" key="1">
    <citation type="journal article" date="2018" name="Front. Plant Sci.">
        <title>Red Clover (Trifolium pratense) and Zigzag Clover (T. medium) - A Picture of Genomic Similarities and Differences.</title>
        <authorList>
            <person name="Dluhosova J."/>
            <person name="Istvanek J."/>
            <person name="Nedelnik J."/>
            <person name="Repkova J."/>
        </authorList>
    </citation>
    <scope>NUCLEOTIDE SEQUENCE [LARGE SCALE GENOMIC DNA]</scope>
    <source>
        <strain evidence="14">cv. 10/8</strain>
        <tissue evidence="13">Leaf</tissue>
    </source>
</reference>